<proteinExistence type="predicted"/>
<accession>A0ABS5BKZ6</accession>
<keyword evidence="2" id="KW-1185">Reference proteome</keyword>
<reference evidence="1 2" key="1">
    <citation type="submission" date="2021-04" db="EMBL/GenBank/DDBJ databases">
        <authorList>
            <person name="Ivanova A."/>
        </authorList>
    </citation>
    <scope>NUCLEOTIDE SEQUENCE [LARGE SCALE GENOMIC DNA]</scope>
    <source>
        <strain evidence="1 2">G18</strain>
    </source>
</reference>
<comment type="caution">
    <text evidence="1">The sequence shown here is derived from an EMBL/GenBank/DDBJ whole genome shotgun (WGS) entry which is preliminary data.</text>
</comment>
<organism evidence="1 2">
    <name type="scientific">Gemmata palustris</name>
    <dbReference type="NCBI Taxonomy" id="2822762"/>
    <lineage>
        <taxon>Bacteria</taxon>
        <taxon>Pseudomonadati</taxon>
        <taxon>Planctomycetota</taxon>
        <taxon>Planctomycetia</taxon>
        <taxon>Gemmatales</taxon>
        <taxon>Gemmataceae</taxon>
        <taxon>Gemmata</taxon>
    </lineage>
</organism>
<dbReference type="Proteomes" id="UP000676565">
    <property type="component" value="Unassembled WGS sequence"/>
</dbReference>
<evidence type="ECO:0000313" key="2">
    <source>
        <dbReference type="Proteomes" id="UP000676565"/>
    </source>
</evidence>
<dbReference type="EMBL" id="JAGKQQ010000001">
    <property type="protein sequence ID" value="MBP3954382.1"/>
    <property type="molecule type" value="Genomic_DNA"/>
</dbReference>
<name>A0ABS5BKZ6_9BACT</name>
<evidence type="ECO:0000313" key="1">
    <source>
        <dbReference type="EMBL" id="MBP3954382.1"/>
    </source>
</evidence>
<gene>
    <name evidence="1" type="ORF">J8F10_03635</name>
</gene>
<protein>
    <submittedName>
        <fullName evidence="1">Uncharacterized protein</fullName>
    </submittedName>
</protein>
<sequence>MIETKAASAMADADVVAKRDAGANWCLNASNYSKKHRGKVWKYLLIPHDVVADNMTLRGLAEAYSGS</sequence>